<reference evidence="2 3" key="1">
    <citation type="submission" date="2017-12" db="EMBL/GenBank/DDBJ databases">
        <title>Sequencing the genomes of 1000 Actinobacteria strains.</title>
        <authorList>
            <person name="Klenk H.-P."/>
        </authorList>
    </citation>
    <scope>NUCLEOTIDE SEQUENCE [LARGE SCALE GENOMIC DNA]</scope>
    <source>
        <strain evidence="2 3">DSM 44489</strain>
    </source>
</reference>
<keyword evidence="1" id="KW-0732">Signal</keyword>
<evidence type="ECO:0000256" key="1">
    <source>
        <dbReference type="SAM" id="SignalP"/>
    </source>
</evidence>
<protein>
    <recommendedName>
        <fullName evidence="4">Secreted protein</fullName>
    </recommendedName>
</protein>
<feature type="chain" id="PRO_5014639260" description="Secreted protein" evidence="1">
    <location>
        <begin position="27"/>
        <end position="93"/>
    </location>
</feature>
<dbReference type="EMBL" id="PJMW01000002">
    <property type="protein sequence ID" value="PKV82503.1"/>
    <property type="molecule type" value="Genomic_DNA"/>
</dbReference>
<comment type="caution">
    <text evidence="2">The sequence shown here is derived from an EMBL/GenBank/DDBJ whole genome shotgun (WGS) entry which is preliminary data.</text>
</comment>
<evidence type="ECO:0000313" key="3">
    <source>
        <dbReference type="Proteomes" id="UP000233766"/>
    </source>
</evidence>
<proteinExistence type="predicted"/>
<evidence type="ECO:0008006" key="4">
    <source>
        <dbReference type="Google" id="ProtNLM"/>
    </source>
</evidence>
<dbReference type="RefSeq" id="WP_101468048.1">
    <property type="nucleotide sequence ID" value="NZ_JBFALA010000003.1"/>
</dbReference>
<keyword evidence="3" id="KW-1185">Reference proteome</keyword>
<evidence type="ECO:0000313" key="2">
    <source>
        <dbReference type="EMBL" id="PKV82503.1"/>
    </source>
</evidence>
<dbReference type="AlphaFoldDB" id="A0A2N3VLL2"/>
<name>A0A2N3VLL2_9NOCA</name>
<dbReference type="Proteomes" id="UP000233766">
    <property type="component" value="Unassembled WGS sequence"/>
</dbReference>
<gene>
    <name evidence="2" type="ORF">ATK86_6993</name>
</gene>
<sequence length="93" mass="8884">MRSVKAGAVAVAAAAAVVCLAGPAHAVDNPAEPNEIITIDLNLLGCSIGAGLGGELAAAFTGATTGSATGSSSSVDTGFASRLRAAGCLPSWK</sequence>
<organism evidence="2 3">
    <name type="scientific">Nocardia fluminea</name>
    <dbReference type="NCBI Taxonomy" id="134984"/>
    <lineage>
        <taxon>Bacteria</taxon>
        <taxon>Bacillati</taxon>
        <taxon>Actinomycetota</taxon>
        <taxon>Actinomycetes</taxon>
        <taxon>Mycobacteriales</taxon>
        <taxon>Nocardiaceae</taxon>
        <taxon>Nocardia</taxon>
    </lineage>
</organism>
<accession>A0A2N3VLL2</accession>
<feature type="signal peptide" evidence="1">
    <location>
        <begin position="1"/>
        <end position="26"/>
    </location>
</feature>